<feature type="transmembrane region" description="Helical" evidence="1">
    <location>
        <begin position="67"/>
        <end position="87"/>
    </location>
</feature>
<gene>
    <name evidence="2" type="ORF">PINE0816_LOCUS12156</name>
</gene>
<proteinExistence type="predicted"/>
<keyword evidence="1" id="KW-0812">Transmembrane</keyword>
<protein>
    <submittedName>
        <fullName evidence="2">Uncharacterized protein</fullName>
    </submittedName>
</protein>
<sequence length="107" mass="12487">MECRFQVGEQQISRRATFGCPSLHPFSRFMLRVRVEYARIVSCHTPHGRRVGLTLPLLSVLRIFRPVFHAILTILHILPCHVIVFLFRNGNGRSWSCGFRHLGFLWD</sequence>
<organism evidence="2">
    <name type="scientific">Proboscia inermis</name>
    <dbReference type="NCBI Taxonomy" id="420281"/>
    <lineage>
        <taxon>Eukaryota</taxon>
        <taxon>Sar</taxon>
        <taxon>Stramenopiles</taxon>
        <taxon>Ochrophyta</taxon>
        <taxon>Bacillariophyta</taxon>
        <taxon>Coscinodiscophyceae</taxon>
        <taxon>Rhizosoleniophycidae</taxon>
        <taxon>Rhizosoleniales</taxon>
        <taxon>Rhizosoleniaceae</taxon>
        <taxon>Proboscia</taxon>
    </lineage>
</organism>
<accession>A0A7S0C881</accession>
<keyword evidence="1" id="KW-0472">Membrane</keyword>
<reference evidence="2" key="1">
    <citation type="submission" date="2021-01" db="EMBL/GenBank/DDBJ databases">
        <authorList>
            <person name="Corre E."/>
            <person name="Pelletier E."/>
            <person name="Niang G."/>
            <person name="Scheremetjew M."/>
            <person name="Finn R."/>
            <person name="Kale V."/>
            <person name="Holt S."/>
            <person name="Cochrane G."/>
            <person name="Meng A."/>
            <person name="Brown T."/>
            <person name="Cohen L."/>
        </authorList>
    </citation>
    <scope>NUCLEOTIDE SEQUENCE</scope>
    <source>
        <strain evidence="2">CCAP1064/1</strain>
    </source>
</reference>
<keyword evidence="1" id="KW-1133">Transmembrane helix</keyword>
<name>A0A7S0C881_9STRA</name>
<evidence type="ECO:0000313" key="2">
    <source>
        <dbReference type="EMBL" id="CAD8416021.1"/>
    </source>
</evidence>
<dbReference type="AlphaFoldDB" id="A0A7S0C881"/>
<evidence type="ECO:0000256" key="1">
    <source>
        <dbReference type="SAM" id="Phobius"/>
    </source>
</evidence>
<dbReference type="EMBL" id="HBEL01026285">
    <property type="protein sequence ID" value="CAD8416021.1"/>
    <property type="molecule type" value="Transcribed_RNA"/>
</dbReference>